<protein>
    <submittedName>
        <fullName evidence="1">Uncharacterized protein</fullName>
    </submittedName>
</protein>
<organism evidence="1 2">
    <name type="scientific">Haematococcus lacustris</name>
    <name type="common">Green alga</name>
    <name type="synonym">Haematococcus pluvialis</name>
    <dbReference type="NCBI Taxonomy" id="44745"/>
    <lineage>
        <taxon>Eukaryota</taxon>
        <taxon>Viridiplantae</taxon>
        <taxon>Chlorophyta</taxon>
        <taxon>core chlorophytes</taxon>
        <taxon>Chlorophyceae</taxon>
        <taxon>CS clade</taxon>
        <taxon>Chlamydomonadales</taxon>
        <taxon>Haematococcaceae</taxon>
        <taxon>Haematococcus</taxon>
    </lineage>
</organism>
<evidence type="ECO:0000313" key="1">
    <source>
        <dbReference type="EMBL" id="GFH11795.1"/>
    </source>
</evidence>
<dbReference type="EMBL" id="BLLF01000436">
    <property type="protein sequence ID" value="GFH11795.1"/>
    <property type="molecule type" value="Genomic_DNA"/>
</dbReference>
<comment type="caution">
    <text evidence="1">The sequence shown here is derived from an EMBL/GenBank/DDBJ whole genome shotgun (WGS) entry which is preliminary data.</text>
</comment>
<reference evidence="1 2" key="1">
    <citation type="submission" date="2020-02" db="EMBL/GenBank/DDBJ databases">
        <title>Draft genome sequence of Haematococcus lacustris strain NIES-144.</title>
        <authorList>
            <person name="Morimoto D."/>
            <person name="Nakagawa S."/>
            <person name="Yoshida T."/>
            <person name="Sawayama S."/>
        </authorList>
    </citation>
    <scope>NUCLEOTIDE SEQUENCE [LARGE SCALE GENOMIC DNA]</scope>
    <source>
        <strain evidence="1 2">NIES-144</strain>
    </source>
</reference>
<dbReference type="SUPFAM" id="SSF56091">
    <property type="entry name" value="DNA ligase/mRNA capping enzyme, catalytic domain"/>
    <property type="match status" value="1"/>
</dbReference>
<name>A0A699YRC2_HAELA</name>
<dbReference type="SUPFAM" id="SSF52540">
    <property type="entry name" value="P-loop containing nucleoside triphosphate hydrolases"/>
    <property type="match status" value="1"/>
</dbReference>
<proteinExistence type="predicted"/>
<dbReference type="Proteomes" id="UP000485058">
    <property type="component" value="Unassembled WGS sequence"/>
</dbReference>
<dbReference type="InterPro" id="IPR027417">
    <property type="entry name" value="P-loop_NTPase"/>
</dbReference>
<sequence length="674" mass="70827">MASSSIGPENTRGVVLLIGAPGVGKTCLGIAMVAQQAEKGGSGGAPLFFSVGERIRADGLLAKHVAPDERAAVLVLEAVKDREGADDLQELLKQHSVPLLQVLYLPHDVASAVATWGIRVSQQRDAEHQVAERQAKWQRAAGGLLELYSSLGCLAELAGSSRLGATRQPVTSCRLVSCSRARSAVLAEAEAFTGLHPLPLPVPSRSVTCSADAHWLAYPGRYLAALKADGVRHLLITTATGQPFLLNRAGALYAYPMQTAPSQPAAAGQEGALIGKAVLEGEEQQAVSAGHIALEVQLQQLSLQGSGAAEVQRAPSRTCDVAALPPAALPPCGLPPCTVLDGELVLHGCGAQPLFLVFDALCVGGSQVWQLPLTARLQHLDSLGLTTASEAVTGQAAASVFTPALQVPLAAILPGATAAVPPSGFVKQQQGPPRGQDTVLVLRKPCFPVSPSGLLQLEAEAKRCAFPADGVVFSPCAMSSVLGQAELLIKWQPPGSVGVDMLGSHAHSLPQPSFKVDGSLVIAFLWQGQVHACTRRRMTSEQAVWAQGKGWVVTLGSSGQRAKLVNDSFKRAHYEAQLLHPLSVWDRVRQGASRDQLLLPWLPSHLRCEAEAVLAALNCRFQETFAKAWPKGPLAGRLVPGPEPACTVLQTPQFFELVLAALDGFSALRVKAAG</sequence>
<dbReference type="Gene3D" id="3.30.470.30">
    <property type="entry name" value="DNA ligase/mRNA capping enzyme"/>
    <property type="match status" value="1"/>
</dbReference>
<dbReference type="AlphaFoldDB" id="A0A699YRC2"/>
<keyword evidence="2" id="KW-1185">Reference proteome</keyword>
<accession>A0A699YRC2</accession>
<gene>
    <name evidence="1" type="ORF">HaLaN_07351</name>
</gene>
<evidence type="ECO:0000313" key="2">
    <source>
        <dbReference type="Proteomes" id="UP000485058"/>
    </source>
</evidence>